<evidence type="ECO:0000256" key="19">
    <source>
        <dbReference type="ARBA" id="ARBA00048383"/>
    </source>
</evidence>
<comment type="subunit">
    <text evidence="4">F-type ATPases have 2 components, CF(1) - the catalytic core - and CF(0) - the membrane proton channel. CF(1) has five subunits: alpha(3), beta(3), gamma(1), delta(1), epsilon(1). CF(0) has three main subunits: a, b and c.</text>
</comment>
<evidence type="ECO:0000256" key="6">
    <source>
        <dbReference type="ARBA" id="ARBA00022448"/>
    </source>
</evidence>
<keyword evidence="8 20" id="KW-0812">Transmembrane</keyword>
<evidence type="ECO:0000313" key="23">
    <source>
        <dbReference type="Proteomes" id="UP001630127"/>
    </source>
</evidence>
<evidence type="ECO:0000256" key="14">
    <source>
        <dbReference type="ARBA" id="ARBA00023065"/>
    </source>
</evidence>
<keyword evidence="13 20" id="KW-1133">Transmembrane helix</keyword>
<proteinExistence type="inferred from homology"/>
<dbReference type="GO" id="GO:1902600">
    <property type="term" value="P:proton transmembrane transport"/>
    <property type="evidence" value="ECO:0007669"/>
    <property type="project" value="UniProtKB-KW"/>
</dbReference>
<keyword evidence="12" id="KW-1278">Translocase</keyword>
<comment type="catalytic activity">
    <reaction evidence="19">
        <text>ATP + H2O + 4 H(+)(in) = ADP + phosphate + 5 H(+)(out)</text>
        <dbReference type="Rhea" id="RHEA:57720"/>
        <dbReference type="ChEBI" id="CHEBI:15377"/>
        <dbReference type="ChEBI" id="CHEBI:15378"/>
        <dbReference type="ChEBI" id="CHEBI:30616"/>
        <dbReference type="ChEBI" id="CHEBI:43474"/>
        <dbReference type="ChEBI" id="CHEBI:456216"/>
        <dbReference type="EC" id="7.1.2.2"/>
    </reaction>
</comment>
<evidence type="ECO:0000256" key="17">
    <source>
        <dbReference type="ARBA" id="ARBA00023310"/>
    </source>
</evidence>
<evidence type="ECO:0000256" key="11">
    <source>
        <dbReference type="ARBA" id="ARBA00022840"/>
    </source>
</evidence>
<dbReference type="PANTHER" id="PTHR36816">
    <property type="entry name" value="ATP SYNTHASE PROTEIN YMF19"/>
    <property type="match status" value="1"/>
</dbReference>
<keyword evidence="9" id="KW-0547">Nucleotide-binding</keyword>
<evidence type="ECO:0000256" key="4">
    <source>
        <dbReference type="ARBA" id="ARBA00011648"/>
    </source>
</evidence>
<evidence type="ECO:0000256" key="7">
    <source>
        <dbReference type="ARBA" id="ARBA00022547"/>
    </source>
</evidence>
<dbReference type="EC" id="7.1.2.2" evidence="5"/>
<comment type="function">
    <text evidence="1">This is one of the chains of the nonenzymatic component (CF(0) subunit) of the mitochondrial ATPase complex.</text>
</comment>
<protein>
    <recommendedName>
        <fullName evidence="5">H(+)-transporting two-sector ATPase</fullName>
        <ecNumber evidence="5">7.1.2.2</ecNumber>
    </recommendedName>
    <alternativeName>
        <fullName evidence="18">Mitochondrial protein YMF19</fullName>
    </alternativeName>
</protein>
<dbReference type="InterPro" id="IPR044975">
    <property type="entry name" value="YMF19-like"/>
</dbReference>
<dbReference type="Pfam" id="PF02326">
    <property type="entry name" value="YMF19"/>
    <property type="match status" value="1"/>
</dbReference>
<evidence type="ECO:0000256" key="8">
    <source>
        <dbReference type="ARBA" id="ARBA00022692"/>
    </source>
</evidence>
<evidence type="ECO:0000259" key="21">
    <source>
        <dbReference type="Pfam" id="PF02326"/>
    </source>
</evidence>
<evidence type="ECO:0000256" key="1">
    <source>
        <dbReference type="ARBA" id="ARBA00003096"/>
    </source>
</evidence>
<feature type="domain" description="ATP synthase YMF19-like N-terminal" evidence="21">
    <location>
        <begin position="2"/>
        <end position="53"/>
    </location>
</feature>
<evidence type="ECO:0000313" key="22">
    <source>
        <dbReference type="EMBL" id="KAL3516332.1"/>
    </source>
</evidence>
<dbReference type="GO" id="GO:0005524">
    <property type="term" value="F:ATP binding"/>
    <property type="evidence" value="ECO:0007669"/>
    <property type="project" value="UniProtKB-KW"/>
</dbReference>
<keyword evidence="23" id="KW-1185">Reference proteome</keyword>
<dbReference type="AlphaFoldDB" id="A0ABD2ZDZ0"/>
<comment type="similarity">
    <text evidence="3">Belongs to the ATPase protein YMF19 family.</text>
</comment>
<evidence type="ECO:0000256" key="13">
    <source>
        <dbReference type="ARBA" id="ARBA00022989"/>
    </source>
</evidence>
<keyword evidence="11" id="KW-0067">ATP-binding</keyword>
<sequence length="97" mass="11406">MPQLDKFTYFTQFFWSCLFLLTFYIIYLMETEGKAAKMAHSSFPSVSRSCPNRDEKKDLALRRTLYHGHFQALTWELQAQAEGLSLHRVHHTTLAYS</sequence>
<comment type="subcellular location">
    <subcellularLocation>
        <location evidence="2">Mitochondrion membrane</location>
        <topology evidence="2">Single-pass membrane protein</topology>
    </subcellularLocation>
</comment>
<dbReference type="GO" id="GO:0045259">
    <property type="term" value="C:proton-transporting ATP synthase complex"/>
    <property type="evidence" value="ECO:0007669"/>
    <property type="project" value="UniProtKB-KW"/>
</dbReference>
<feature type="transmembrane region" description="Helical" evidence="20">
    <location>
        <begin position="12"/>
        <end position="29"/>
    </location>
</feature>
<evidence type="ECO:0000256" key="5">
    <source>
        <dbReference type="ARBA" id="ARBA00012473"/>
    </source>
</evidence>
<comment type="caution">
    <text evidence="22">The sequence shown here is derived from an EMBL/GenBank/DDBJ whole genome shotgun (WGS) entry which is preliminary data.</text>
</comment>
<dbReference type="EMBL" id="JBJUIK010000010">
    <property type="protein sequence ID" value="KAL3516332.1"/>
    <property type="molecule type" value="Genomic_DNA"/>
</dbReference>
<dbReference type="InterPro" id="IPR003319">
    <property type="entry name" value="YMF19-like_N"/>
</dbReference>
<evidence type="ECO:0000256" key="10">
    <source>
        <dbReference type="ARBA" id="ARBA00022781"/>
    </source>
</evidence>
<keyword evidence="15" id="KW-0496">Mitochondrion</keyword>
<keyword evidence="6" id="KW-0813">Transport</keyword>
<dbReference type="PANTHER" id="PTHR36816:SF1">
    <property type="entry name" value="ATP SYNTHASE PROTEIN YMF19"/>
    <property type="match status" value="1"/>
</dbReference>
<dbReference type="GO" id="GO:0006754">
    <property type="term" value="P:ATP biosynthetic process"/>
    <property type="evidence" value="ECO:0007669"/>
    <property type="project" value="UniProtKB-KW"/>
</dbReference>
<keyword evidence="14" id="KW-0406">Ion transport</keyword>
<reference evidence="22 23" key="1">
    <citation type="submission" date="2024-11" db="EMBL/GenBank/DDBJ databases">
        <title>A near-complete genome assembly of Cinchona calisaya.</title>
        <authorList>
            <person name="Lian D.C."/>
            <person name="Zhao X.W."/>
            <person name="Wei L."/>
        </authorList>
    </citation>
    <scope>NUCLEOTIDE SEQUENCE [LARGE SCALE GENOMIC DNA]</scope>
    <source>
        <tissue evidence="22">Nenye</tissue>
    </source>
</reference>
<keyword evidence="17" id="KW-0066">ATP synthesis</keyword>
<evidence type="ECO:0000256" key="15">
    <source>
        <dbReference type="ARBA" id="ARBA00023128"/>
    </source>
</evidence>
<keyword evidence="7" id="KW-0138">CF(0)</keyword>
<gene>
    <name evidence="22" type="ORF">ACH5RR_023234</name>
</gene>
<evidence type="ECO:0000256" key="20">
    <source>
        <dbReference type="SAM" id="Phobius"/>
    </source>
</evidence>
<evidence type="ECO:0000256" key="3">
    <source>
        <dbReference type="ARBA" id="ARBA00010946"/>
    </source>
</evidence>
<dbReference type="Proteomes" id="UP001630127">
    <property type="component" value="Unassembled WGS sequence"/>
</dbReference>
<keyword evidence="16 20" id="KW-0472">Membrane</keyword>
<name>A0ABD2ZDZ0_9GENT</name>
<keyword evidence="10" id="KW-0375">Hydrogen ion transport</keyword>
<dbReference type="GO" id="GO:0031966">
    <property type="term" value="C:mitochondrial membrane"/>
    <property type="evidence" value="ECO:0007669"/>
    <property type="project" value="UniProtKB-SubCell"/>
</dbReference>
<evidence type="ECO:0000256" key="18">
    <source>
        <dbReference type="ARBA" id="ARBA00030649"/>
    </source>
</evidence>
<organism evidence="22 23">
    <name type="scientific">Cinchona calisaya</name>
    <dbReference type="NCBI Taxonomy" id="153742"/>
    <lineage>
        <taxon>Eukaryota</taxon>
        <taxon>Viridiplantae</taxon>
        <taxon>Streptophyta</taxon>
        <taxon>Embryophyta</taxon>
        <taxon>Tracheophyta</taxon>
        <taxon>Spermatophyta</taxon>
        <taxon>Magnoliopsida</taxon>
        <taxon>eudicotyledons</taxon>
        <taxon>Gunneridae</taxon>
        <taxon>Pentapetalae</taxon>
        <taxon>asterids</taxon>
        <taxon>lamiids</taxon>
        <taxon>Gentianales</taxon>
        <taxon>Rubiaceae</taxon>
        <taxon>Cinchonoideae</taxon>
        <taxon>Cinchoneae</taxon>
        <taxon>Cinchona</taxon>
    </lineage>
</organism>
<evidence type="ECO:0000256" key="2">
    <source>
        <dbReference type="ARBA" id="ARBA00004304"/>
    </source>
</evidence>
<evidence type="ECO:0000256" key="16">
    <source>
        <dbReference type="ARBA" id="ARBA00023136"/>
    </source>
</evidence>
<evidence type="ECO:0000256" key="12">
    <source>
        <dbReference type="ARBA" id="ARBA00022967"/>
    </source>
</evidence>
<evidence type="ECO:0000256" key="9">
    <source>
        <dbReference type="ARBA" id="ARBA00022741"/>
    </source>
</evidence>
<accession>A0ABD2ZDZ0</accession>